<dbReference type="InterPro" id="IPR050407">
    <property type="entry name" value="Geranylgeranyl_reductase"/>
</dbReference>
<evidence type="ECO:0000259" key="1">
    <source>
        <dbReference type="Pfam" id="PF01494"/>
    </source>
</evidence>
<dbReference type="EMBL" id="BMXF01000001">
    <property type="protein sequence ID" value="GHB65114.1"/>
    <property type="molecule type" value="Genomic_DNA"/>
</dbReference>
<proteinExistence type="predicted"/>
<reference evidence="2 3" key="1">
    <citation type="journal article" date="2014" name="Int. J. Syst. Evol. Microbiol.">
        <title>Complete genome sequence of Corynebacterium casei LMG S-19264T (=DSM 44701T), isolated from a smear-ripened cheese.</title>
        <authorList>
            <consortium name="US DOE Joint Genome Institute (JGI-PGF)"/>
            <person name="Walter F."/>
            <person name="Albersmeier A."/>
            <person name="Kalinowski J."/>
            <person name="Ruckert C."/>
        </authorList>
    </citation>
    <scope>NUCLEOTIDE SEQUENCE [LARGE SCALE GENOMIC DNA]</scope>
    <source>
        <strain evidence="2 3">KCTC 12866</strain>
    </source>
</reference>
<dbReference type="Pfam" id="PF01494">
    <property type="entry name" value="FAD_binding_3"/>
    <property type="match status" value="1"/>
</dbReference>
<accession>A0A8J3D7Z8</accession>
<dbReference type="InterPro" id="IPR036188">
    <property type="entry name" value="FAD/NAD-bd_sf"/>
</dbReference>
<gene>
    <name evidence="2" type="ORF">GCM10007390_19010</name>
</gene>
<evidence type="ECO:0000313" key="3">
    <source>
        <dbReference type="Proteomes" id="UP000598271"/>
    </source>
</evidence>
<dbReference type="PRINTS" id="PR00420">
    <property type="entry name" value="RNGMNOXGNASE"/>
</dbReference>
<dbReference type="PANTHER" id="PTHR42685:SF22">
    <property type="entry name" value="CONDITIONED MEDIUM FACTOR RECEPTOR 1"/>
    <property type="match status" value="1"/>
</dbReference>
<feature type="domain" description="FAD-binding" evidence="1">
    <location>
        <begin position="5"/>
        <end position="317"/>
    </location>
</feature>
<dbReference type="AlphaFoldDB" id="A0A8J3D7Z8"/>
<dbReference type="PANTHER" id="PTHR42685">
    <property type="entry name" value="GERANYLGERANYL DIPHOSPHATE REDUCTASE"/>
    <property type="match status" value="1"/>
</dbReference>
<dbReference type="RefSeq" id="WP_308439276.1">
    <property type="nucleotide sequence ID" value="NZ_BMXF01000001.1"/>
</dbReference>
<dbReference type="Gene3D" id="3.50.50.60">
    <property type="entry name" value="FAD/NAD(P)-binding domain"/>
    <property type="match status" value="1"/>
</dbReference>
<dbReference type="Proteomes" id="UP000598271">
    <property type="component" value="Unassembled WGS sequence"/>
</dbReference>
<name>A0A8J3D7Z8_9BACT</name>
<protein>
    <submittedName>
        <fullName evidence="2">FAD-dependent oxidoreductase</fullName>
    </submittedName>
</protein>
<sequence>MTMTYPVVIIGGGLAGLVSSIELARLGIKTLLIERKAYPHHKVCGEYVSNEVRPYLENLGLNLDSLGAAHIANFRFTSPKGSILDTSLDMGGFGISRYTLDNALYELSLESGVDFQLNTIVQDVKWADDHFDIETSDSVQIEAEIVIGAFGKRTRLDKQMNRDFMNKESPYVGVKYHIKGNFAKDLISLHNFRNGYCGMSAIEDDKYCLCYLTERSNLKESGSIPDMERHILSRNPHLKHIFDSAEFLYDKPEVINEVSFASKNAVENHILMAGDSAGLITPLCGNGMAMAIRAGSMVARETTRYFLEHRSRKLLETTYQHAWQKEFALRLKIGRTVQNLFGREVLSEMALGFFKITPPILRMVIKGTHGEVFTTGSGRQAMKE</sequence>
<dbReference type="SUPFAM" id="SSF51905">
    <property type="entry name" value="FAD/NAD(P)-binding domain"/>
    <property type="match status" value="1"/>
</dbReference>
<keyword evidence="3" id="KW-1185">Reference proteome</keyword>
<comment type="caution">
    <text evidence="2">The sequence shown here is derived from an EMBL/GenBank/DDBJ whole genome shotgun (WGS) entry which is preliminary data.</text>
</comment>
<dbReference type="GO" id="GO:0071949">
    <property type="term" value="F:FAD binding"/>
    <property type="evidence" value="ECO:0007669"/>
    <property type="project" value="InterPro"/>
</dbReference>
<evidence type="ECO:0000313" key="2">
    <source>
        <dbReference type="EMBL" id="GHB65114.1"/>
    </source>
</evidence>
<organism evidence="2 3">
    <name type="scientific">Persicitalea jodogahamensis</name>
    <dbReference type="NCBI Taxonomy" id="402147"/>
    <lineage>
        <taxon>Bacteria</taxon>
        <taxon>Pseudomonadati</taxon>
        <taxon>Bacteroidota</taxon>
        <taxon>Cytophagia</taxon>
        <taxon>Cytophagales</taxon>
        <taxon>Spirosomataceae</taxon>
        <taxon>Persicitalea</taxon>
    </lineage>
</organism>
<dbReference type="InterPro" id="IPR002938">
    <property type="entry name" value="FAD-bd"/>
</dbReference>